<keyword evidence="3" id="KW-1185">Reference proteome</keyword>
<dbReference type="GO" id="GO:0030246">
    <property type="term" value="F:carbohydrate binding"/>
    <property type="evidence" value="ECO:0007669"/>
    <property type="project" value="UniProtKB-KW"/>
</dbReference>
<dbReference type="Gene3D" id="3.40.720.10">
    <property type="entry name" value="Alkaline Phosphatase, subunit A"/>
    <property type="match status" value="2"/>
</dbReference>
<evidence type="ECO:0000313" key="3">
    <source>
        <dbReference type="Proteomes" id="UP000199548"/>
    </source>
</evidence>
<sequence length="693" mass="70749">MSRHLQKVFIWIITSLGPLSCAVLLGGCGGDIGASAPSGQVGQAAPGGASTTTPPAGGTSTSQPTGQARQKALVIGVSGVQYSALQQALAQHQAPNLAQMAIVPALAGGIAGTPTQQATLAAPGWATVLTGTWANRHGVRQDDATQTIAADTVFKLAKLANAQGTAEIASWSTLDALLSGDADASVDCAGVDSCVVKAATAAILTGNDDLIFANLSGPAVAAQSAGLQAGYVSALATADQEIGQLQTAIAARQKQNGVNENWLVIVTTDEGLDATGSESGLPLLSNETAFIASNQPLTVGSTTASTGTIAAKPTLAQLQAGATQADITPTVLSWFGAVANPALYAIDGTSLIGKIGPRLLQATPGSDQASLNLSWALPPVTPSQLLLYRDGTLLATLSGNTQSYADTQLGKTTSGAYSFNYTLAADGAAVSTLAQINYVQSVVLDPTLGSGLIHFFSFDKGLADAIAPGVALAQFNATSTTTASFVPDSFGFNALQVASLISTPNAGNGMKLTDDVSNKPQFSFGFWFYSNDGQSDSPVISNKNWWSGGNPGFNIAEESGSQLKFNISDGSSRSDAALNFTKNAWVYVAMTVDTTAQTAVGYIYDPTYGMESATLSMSGFNMSKIAGVYSTIGFNEDATGNYYTRTTDSGGNLGTMTFNDIAMWNKVLTSAQVLSLGASTHSLSTLVPGSGGN</sequence>
<keyword evidence="2" id="KW-0430">Lectin</keyword>
<dbReference type="EMBL" id="FOQU01000001">
    <property type="protein sequence ID" value="SFH94230.1"/>
    <property type="molecule type" value="Genomic_DNA"/>
</dbReference>
<dbReference type="AlphaFoldDB" id="A0A1I3E5E9"/>
<protein>
    <submittedName>
        <fullName evidence="2">Concanavalin A-like lectin/glucanases superfamily protein</fullName>
    </submittedName>
</protein>
<dbReference type="Gene3D" id="2.60.120.200">
    <property type="match status" value="1"/>
</dbReference>
<dbReference type="PROSITE" id="PS51257">
    <property type="entry name" value="PROKAR_LIPOPROTEIN"/>
    <property type="match status" value="1"/>
</dbReference>
<evidence type="ECO:0000256" key="1">
    <source>
        <dbReference type="SAM" id="MobiDB-lite"/>
    </source>
</evidence>
<feature type="region of interest" description="Disordered" evidence="1">
    <location>
        <begin position="38"/>
        <end position="67"/>
    </location>
</feature>
<dbReference type="SUPFAM" id="SSF53649">
    <property type="entry name" value="Alkaline phosphatase-like"/>
    <property type="match status" value="1"/>
</dbReference>
<dbReference type="SUPFAM" id="SSF49899">
    <property type="entry name" value="Concanavalin A-like lectins/glucanases"/>
    <property type="match status" value="1"/>
</dbReference>
<dbReference type="InterPro" id="IPR013320">
    <property type="entry name" value="ConA-like_dom_sf"/>
</dbReference>
<name>A0A1I3E5E9_9BURK</name>
<organism evidence="2 3">
    <name type="scientific">Paraburkholderia megapolitana</name>
    <dbReference type="NCBI Taxonomy" id="420953"/>
    <lineage>
        <taxon>Bacteria</taxon>
        <taxon>Pseudomonadati</taxon>
        <taxon>Pseudomonadota</taxon>
        <taxon>Betaproteobacteria</taxon>
        <taxon>Burkholderiales</taxon>
        <taxon>Burkholderiaceae</taxon>
        <taxon>Paraburkholderia</taxon>
    </lineage>
</organism>
<proteinExistence type="predicted"/>
<reference evidence="2 3" key="1">
    <citation type="submission" date="2016-10" db="EMBL/GenBank/DDBJ databases">
        <authorList>
            <person name="de Groot N.N."/>
        </authorList>
    </citation>
    <scope>NUCLEOTIDE SEQUENCE [LARGE SCALE GENOMIC DNA]</scope>
    <source>
        <strain evidence="2 3">LMG 23650</strain>
    </source>
</reference>
<dbReference type="RefSeq" id="WP_091007397.1">
    <property type="nucleotide sequence ID" value="NZ_CP041743.1"/>
</dbReference>
<gene>
    <name evidence="2" type="ORF">SAMN05192543_101696</name>
</gene>
<accession>A0A1I3E5E9</accession>
<dbReference type="InterPro" id="IPR017850">
    <property type="entry name" value="Alkaline_phosphatase_core_sf"/>
</dbReference>
<dbReference type="OrthoDB" id="1956004at2"/>
<dbReference type="STRING" id="420953.SAMN05192543_101696"/>
<feature type="compositionally biased region" description="Low complexity" evidence="1">
    <location>
        <begin position="42"/>
        <end position="67"/>
    </location>
</feature>
<dbReference type="Proteomes" id="UP000199548">
    <property type="component" value="Unassembled WGS sequence"/>
</dbReference>
<evidence type="ECO:0000313" key="2">
    <source>
        <dbReference type="EMBL" id="SFH94230.1"/>
    </source>
</evidence>